<organism evidence="2 3">
    <name type="scientific">Paenibacillus ginsengarvi</name>
    <dbReference type="NCBI Taxonomy" id="400777"/>
    <lineage>
        <taxon>Bacteria</taxon>
        <taxon>Bacillati</taxon>
        <taxon>Bacillota</taxon>
        <taxon>Bacilli</taxon>
        <taxon>Bacillales</taxon>
        <taxon>Paenibacillaceae</taxon>
        <taxon>Paenibacillus</taxon>
    </lineage>
</organism>
<feature type="region of interest" description="Disordered" evidence="1">
    <location>
        <begin position="28"/>
        <end position="52"/>
    </location>
</feature>
<reference evidence="2 3" key="1">
    <citation type="journal article" date="2007" name="Int. J. Syst. Evol. Microbiol.">
        <title>Paenibacillus ginsengarvi sp. nov., isolated from soil from ginseng cultivation.</title>
        <authorList>
            <person name="Yoon M.H."/>
            <person name="Ten L.N."/>
            <person name="Im W.T."/>
        </authorList>
    </citation>
    <scope>NUCLEOTIDE SEQUENCE [LARGE SCALE GENOMIC DNA]</scope>
    <source>
        <strain evidence="2 3">KCTC 13059</strain>
    </source>
</reference>
<evidence type="ECO:0000313" key="3">
    <source>
        <dbReference type="Proteomes" id="UP000282311"/>
    </source>
</evidence>
<evidence type="ECO:0000313" key="2">
    <source>
        <dbReference type="EMBL" id="RKN84387.1"/>
    </source>
</evidence>
<keyword evidence="3" id="KW-1185">Reference proteome</keyword>
<gene>
    <name evidence="2" type="ORF">D7M11_12915</name>
</gene>
<protein>
    <submittedName>
        <fullName evidence="2">Uncharacterized protein</fullName>
    </submittedName>
</protein>
<proteinExistence type="predicted"/>
<dbReference type="AlphaFoldDB" id="A0A3B0CJ92"/>
<dbReference type="Proteomes" id="UP000282311">
    <property type="component" value="Unassembled WGS sequence"/>
</dbReference>
<sequence length="98" mass="11006">MIYGISSAALLLLLFAVAVYRRRGKKRTVRGNVTSMEEHRKRKRAAAEAPETKQRAAKCSYCRKTVKRLTFYADENGSVIGVCPSCKGRALDRDLMPL</sequence>
<dbReference type="OrthoDB" id="2679368at2"/>
<comment type="caution">
    <text evidence="2">The sequence shown here is derived from an EMBL/GenBank/DDBJ whole genome shotgun (WGS) entry which is preliminary data.</text>
</comment>
<name>A0A3B0CJ92_9BACL</name>
<dbReference type="EMBL" id="RBAH01000008">
    <property type="protein sequence ID" value="RKN84387.1"/>
    <property type="molecule type" value="Genomic_DNA"/>
</dbReference>
<accession>A0A3B0CJ92</accession>
<dbReference type="RefSeq" id="WP_120747643.1">
    <property type="nucleotide sequence ID" value="NZ_RBAH01000008.1"/>
</dbReference>
<evidence type="ECO:0000256" key="1">
    <source>
        <dbReference type="SAM" id="MobiDB-lite"/>
    </source>
</evidence>